<dbReference type="AlphaFoldDB" id="A0A7U4P907"/>
<dbReference type="Gene3D" id="1.10.1200.10">
    <property type="entry name" value="ACP-like"/>
    <property type="match status" value="1"/>
</dbReference>
<dbReference type="Proteomes" id="UP000594943">
    <property type="component" value="Chromosome 2"/>
</dbReference>
<dbReference type="PROSITE" id="PS50075">
    <property type="entry name" value="CARRIER"/>
    <property type="match status" value="1"/>
</dbReference>
<organism evidence="1 2">
    <name type="scientific">Burkholderia humptydooensis</name>
    <dbReference type="NCBI Taxonomy" id="430531"/>
    <lineage>
        <taxon>Bacteria</taxon>
        <taxon>Pseudomonadati</taxon>
        <taxon>Pseudomonadota</taxon>
        <taxon>Betaproteobacteria</taxon>
        <taxon>Burkholderiales</taxon>
        <taxon>Burkholderiaceae</taxon>
        <taxon>Burkholderia</taxon>
        <taxon>pseudomallei group</taxon>
    </lineage>
</organism>
<gene>
    <name evidence="1" type="ORF">I6G56_31650</name>
</gene>
<accession>A0A7U4P907</accession>
<name>A0A7U4P907_9BURK</name>
<accession>A0A7T2X234</accession>
<dbReference type="KEGG" id="bhg:I6G56_31650"/>
<dbReference type="RefSeq" id="WP_009916223.1">
    <property type="nucleotide sequence ID" value="NZ_CM003627.1"/>
</dbReference>
<dbReference type="SUPFAM" id="SSF47336">
    <property type="entry name" value="ACP-like"/>
    <property type="match status" value="1"/>
</dbReference>
<proteinExistence type="predicted"/>
<reference evidence="1 2" key="1">
    <citation type="submission" date="2020-12" db="EMBL/GenBank/DDBJ databases">
        <title>FDA dAtabase for Regulatory Grade micrObial Sequences (FDA-ARGOS): Supporting development and validation of Infectious Disease Dx tests.</title>
        <authorList>
            <person name="Nelson B."/>
            <person name="Plummer A."/>
            <person name="Tallon L."/>
            <person name="Sadzewicz L."/>
            <person name="Zhao X."/>
            <person name="Boylan J."/>
            <person name="Ott S."/>
            <person name="Bowen H."/>
            <person name="Vavikolanu K."/>
            <person name="Mehta A."/>
            <person name="Aluvathingal J."/>
            <person name="Nadendla S."/>
            <person name="Myers T."/>
            <person name="Yan Y."/>
            <person name="Sichtig H."/>
        </authorList>
    </citation>
    <scope>NUCLEOTIDE SEQUENCE [LARGE SCALE GENOMIC DNA]</scope>
    <source>
        <strain evidence="1 2">FDAARGOS_899</strain>
    </source>
</reference>
<protein>
    <submittedName>
        <fullName evidence="1">Acyl carrier protein</fullName>
    </submittedName>
</protein>
<evidence type="ECO:0000313" key="1">
    <source>
        <dbReference type="EMBL" id="QPS46610.1"/>
    </source>
</evidence>
<evidence type="ECO:0000313" key="2">
    <source>
        <dbReference type="Proteomes" id="UP000594943"/>
    </source>
</evidence>
<dbReference type="InterPro" id="IPR009081">
    <property type="entry name" value="PP-bd_ACP"/>
</dbReference>
<dbReference type="Pfam" id="PF00550">
    <property type="entry name" value="PP-binding"/>
    <property type="match status" value="1"/>
</dbReference>
<dbReference type="InterPro" id="IPR036736">
    <property type="entry name" value="ACP-like_sf"/>
</dbReference>
<sequence length="79" mass="8447">MSQQRILELIAKHTREVVPGLEDHVFAPGDSLRDLGANSIDRVDIIVMTLEALSLDVPLAAMANARNIGELAGIIDANA</sequence>
<dbReference type="EMBL" id="CP065687">
    <property type="protein sequence ID" value="QPS46610.1"/>
    <property type="molecule type" value="Genomic_DNA"/>
</dbReference>
<dbReference type="NCBIfam" id="NF005502">
    <property type="entry name" value="PRK07117.1"/>
    <property type="match status" value="1"/>
</dbReference>